<feature type="domain" description="Cation efflux protein cytoplasmic" evidence="11">
    <location>
        <begin position="216"/>
        <end position="283"/>
    </location>
</feature>
<keyword evidence="3" id="KW-0813">Transport</keyword>
<sequence>MPHDHHHHHPEADLAGDRRVAAAVGVNILLTFVQIVAGLLSGSLALIADAVHNLSDALSLVIAFAARRIARRPADADMTFGYGRAEVVAALINYVTLIVIALWLAVEGVGRFLNPVEVEGWTVVIVAGVALVVDLVTAGLILRLSRDSMNIRAAFLHNVADAMGSVAVILGGTLILLYGWWVVDPVITLLISGYILWHSWQGIGPVIRVLMLGSPDSPGVDEVARAICGMEGVEDVHALHLWRVQEHRIALQAHVVIGDTADMDALRAGLKTLLDERFGITHSSLELEGPGAVCHDRALIGQG</sequence>
<dbReference type="AlphaFoldDB" id="A0A1H0GXU6"/>
<dbReference type="PANTHER" id="PTHR11562:SF17">
    <property type="entry name" value="RE54080P-RELATED"/>
    <property type="match status" value="1"/>
</dbReference>
<keyword evidence="7" id="KW-0406">Ion transport</keyword>
<evidence type="ECO:0000256" key="7">
    <source>
        <dbReference type="ARBA" id="ARBA00023065"/>
    </source>
</evidence>
<dbReference type="Gene3D" id="1.20.1510.10">
    <property type="entry name" value="Cation efflux protein transmembrane domain"/>
    <property type="match status" value="1"/>
</dbReference>
<name>A0A1H0GXU6_9RHOB</name>
<protein>
    <submittedName>
        <fullName evidence="12">Cobalt-zinc-cadmium efflux system protein</fullName>
    </submittedName>
</protein>
<dbReference type="InterPro" id="IPR058533">
    <property type="entry name" value="Cation_efflux_TM"/>
</dbReference>
<dbReference type="GO" id="GO:0005886">
    <property type="term" value="C:plasma membrane"/>
    <property type="evidence" value="ECO:0007669"/>
    <property type="project" value="TreeGrafter"/>
</dbReference>
<evidence type="ECO:0000313" key="12">
    <source>
        <dbReference type="EMBL" id="SHJ93053.1"/>
    </source>
</evidence>
<feature type="transmembrane region" description="Helical" evidence="9">
    <location>
        <begin position="121"/>
        <end position="142"/>
    </location>
</feature>
<dbReference type="SUPFAM" id="SSF160240">
    <property type="entry name" value="Cation efflux protein cytoplasmic domain-like"/>
    <property type="match status" value="1"/>
</dbReference>
<proteinExistence type="inferred from homology"/>
<evidence type="ECO:0000256" key="1">
    <source>
        <dbReference type="ARBA" id="ARBA00004141"/>
    </source>
</evidence>
<evidence type="ECO:0000256" key="2">
    <source>
        <dbReference type="ARBA" id="ARBA00008873"/>
    </source>
</evidence>
<feature type="domain" description="Cation efflux protein transmembrane" evidence="10">
    <location>
        <begin position="21"/>
        <end position="211"/>
    </location>
</feature>
<evidence type="ECO:0000256" key="3">
    <source>
        <dbReference type="ARBA" id="ARBA00022448"/>
    </source>
</evidence>
<evidence type="ECO:0000259" key="11">
    <source>
        <dbReference type="Pfam" id="PF16916"/>
    </source>
</evidence>
<dbReference type="InterPro" id="IPR050681">
    <property type="entry name" value="CDF/SLC30A"/>
</dbReference>
<dbReference type="Proteomes" id="UP000324252">
    <property type="component" value="Unassembled WGS sequence"/>
</dbReference>
<evidence type="ECO:0000259" key="10">
    <source>
        <dbReference type="Pfam" id="PF01545"/>
    </source>
</evidence>
<organism evidence="12 13">
    <name type="scientific">Lutimaribacter pacificus</name>
    <dbReference type="NCBI Taxonomy" id="391948"/>
    <lineage>
        <taxon>Bacteria</taxon>
        <taxon>Pseudomonadati</taxon>
        <taxon>Pseudomonadota</taxon>
        <taxon>Alphaproteobacteria</taxon>
        <taxon>Rhodobacterales</taxon>
        <taxon>Roseobacteraceae</taxon>
        <taxon>Lutimaribacter</taxon>
    </lineage>
</organism>
<keyword evidence="6 9" id="KW-1133">Transmembrane helix</keyword>
<keyword evidence="4 9" id="KW-0812">Transmembrane</keyword>
<comment type="subcellular location">
    <subcellularLocation>
        <location evidence="1">Membrane</location>
        <topology evidence="1">Multi-pass membrane protein</topology>
    </subcellularLocation>
</comment>
<dbReference type="OrthoDB" id="9809646at2"/>
<dbReference type="PANTHER" id="PTHR11562">
    <property type="entry name" value="CATION EFFLUX PROTEIN/ ZINC TRANSPORTER"/>
    <property type="match status" value="1"/>
</dbReference>
<evidence type="ECO:0000256" key="8">
    <source>
        <dbReference type="ARBA" id="ARBA00023136"/>
    </source>
</evidence>
<dbReference type="EMBL" id="FQZZ01000002">
    <property type="protein sequence ID" value="SHJ93053.1"/>
    <property type="molecule type" value="Genomic_DNA"/>
</dbReference>
<keyword evidence="5" id="KW-0864">Zinc transport</keyword>
<keyword evidence="13" id="KW-1185">Reference proteome</keyword>
<dbReference type="SUPFAM" id="SSF161111">
    <property type="entry name" value="Cation efflux protein transmembrane domain-like"/>
    <property type="match status" value="1"/>
</dbReference>
<dbReference type="NCBIfam" id="TIGR01297">
    <property type="entry name" value="CDF"/>
    <property type="match status" value="1"/>
</dbReference>
<evidence type="ECO:0000313" key="13">
    <source>
        <dbReference type="Proteomes" id="UP000324252"/>
    </source>
</evidence>
<dbReference type="GO" id="GO:0005385">
    <property type="term" value="F:zinc ion transmembrane transporter activity"/>
    <property type="evidence" value="ECO:0007669"/>
    <property type="project" value="TreeGrafter"/>
</dbReference>
<evidence type="ECO:0000256" key="4">
    <source>
        <dbReference type="ARBA" id="ARBA00022692"/>
    </source>
</evidence>
<feature type="transmembrane region" description="Helical" evidence="9">
    <location>
        <begin position="20"/>
        <end position="40"/>
    </location>
</feature>
<evidence type="ECO:0000256" key="6">
    <source>
        <dbReference type="ARBA" id="ARBA00022989"/>
    </source>
</evidence>
<dbReference type="InterPro" id="IPR002524">
    <property type="entry name" value="Cation_efflux"/>
</dbReference>
<accession>A0A1H0GXU6</accession>
<dbReference type="InterPro" id="IPR027469">
    <property type="entry name" value="Cation_efflux_TMD_sf"/>
</dbReference>
<dbReference type="InterPro" id="IPR027470">
    <property type="entry name" value="Cation_efflux_CTD"/>
</dbReference>
<feature type="transmembrane region" description="Helical" evidence="9">
    <location>
        <begin position="162"/>
        <end position="181"/>
    </location>
</feature>
<evidence type="ECO:0000256" key="9">
    <source>
        <dbReference type="SAM" id="Phobius"/>
    </source>
</evidence>
<dbReference type="Pfam" id="PF16916">
    <property type="entry name" value="ZT_dimer"/>
    <property type="match status" value="1"/>
</dbReference>
<dbReference type="InterPro" id="IPR036837">
    <property type="entry name" value="Cation_efflux_CTD_sf"/>
</dbReference>
<evidence type="ECO:0000256" key="5">
    <source>
        <dbReference type="ARBA" id="ARBA00022906"/>
    </source>
</evidence>
<gene>
    <name evidence="12" type="ORF">SAMN05444142_102424</name>
</gene>
<dbReference type="Pfam" id="PF01545">
    <property type="entry name" value="Cation_efflux"/>
    <property type="match status" value="1"/>
</dbReference>
<reference evidence="12 13" key="1">
    <citation type="submission" date="2016-11" db="EMBL/GenBank/DDBJ databases">
        <authorList>
            <person name="Varghese N."/>
            <person name="Submissions S."/>
        </authorList>
    </citation>
    <scope>NUCLEOTIDE SEQUENCE [LARGE SCALE GENOMIC DNA]</scope>
    <source>
        <strain evidence="12 13">DSM 29620</strain>
    </source>
</reference>
<keyword evidence="5" id="KW-0862">Zinc</keyword>
<feature type="transmembrane region" description="Helical" evidence="9">
    <location>
        <begin position="87"/>
        <end position="106"/>
    </location>
</feature>
<keyword evidence="8 9" id="KW-0472">Membrane</keyword>
<comment type="similarity">
    <text evidence="2">Belongs to the cation diffusion facilitator (CDF) transporter (TC 2.A.4) family. SLC30A subfamily.</text>
</comment>
<dbReference type="RefSeq" id="WP_149788085.1">
    <property type="nucleotide sequence ID" value="NZ_FNIO01000003.1"/>
</dbReference>